<evidence type="ECO:0000313" key="2">
    <source>
        <dbReference type="EMBL" id="RDU70683.1"/>
    </source>
</evidence>
<dbReference type="EMBL" id="NXLV01000007">
    <property type="protein sequence ID" value="RDU70683.1"/>
    <property type="molecule type" value="Genomic_DNA"/>
</dbReference>
<proteinExistence type="predicted"/>
<reference evidence="2 3" key="1">
    <citation type="submission" date="2018-04" db="EMBL/GenBank/DDBJ databases">
        <title>Novel Campyloabacter and Helicobacter Species and Strains.</title>
        <authorList>
            <person name="Mannion A.J."/>
            <person name="Shen Z."/>
            <person name="Fox J.G."/>
        </authorList>
    </citation>
    <scope>NUCLEOTIDE SEQUENCE [LARGE SCALE GENOMIC DNA]</scope>
    <source>
        <strain evidence="2 3">MIT 04-9366</strain>
    </source>
</reference>
<name>A0A3D8J011_9HELI</name>
<gene>
    <name evidence="2" type="ORF">CQA58_04910</name>
</gene>
<evidence type="ECO:0008006" key="4">
    <source>
        <dbReference type="Google" id="ProtNLM"/>
    </source>
</evidence>
<keyword evidence="3" id="KW-1185">Reference proteome</keyword>
<evidence type="ECO:0000313" key="3">
    <source>
        <dbReference type="Proteomes" id="UP000257045"/>
    </source>
</evidence>
<accession>A0A3D8J011</accession>
<sequence>MIGIEFIPSEFESDIELLGELRGFLPFDFVLIPDNPAFEVKISPIISAKMLQDALSLPFVACISGSGKSLEVAKSLILGARYASLKGIACVSGDREGISSIEILKNAQGFEYLISSTTKLEEKRALGLTHCITQPLYENFPTFSFPTFLNFMPIFSPQTFSSLQNSKLGFEIPQSYKESKDLMQSNFEIYSQIKNRDFYLTPLNLKRQMPYLKSLFSHS</sequence>
<evidence type="ECO:0000256" key="1">
    <source>
        <dbReference type="ARBA" id="ARBA00023002"/>
    </source>
</evidence>
<dbReference type="InterPro" id="IPR029041">
    <property type="entry name" value="FAD-linked_oxidoreductase-like"/>
</dbReference>
<dbReference type="SUPFAM" id="SSF51730">
    <property type="entry name" value="FAD-linked oxidoreductase"/>
    <property type="match status" value="1"/>
</dbReference>
<protein>
    <recommendedName>
        <fullName evidence="4">Methylenetetrahydrofolate reductase</fullName>
    </recommendedName>
</protein>
<dbReference type="Gene3D" id="3.20.20.220">
    <property type="match status" value="1"/>
</dbReference>
<dbReference type="AlphaFoldDB" id="A0A3D8J011"/>
<organism evidence="2 3">
    <name type="scientific">Helicobacter brantae</name>
    <dbReference type="NCBI Taxonomy" id="375927"/>
    <lineage>
        <taxon>Bacteria</taxon>
        <taxon>Pseudomonadati</taxon>
        <taxon>Campylobacterota</taxon>
        <taxon>Epsilonproteobacteria</taxon>
        <taxon>Campylobacterales</taxon>
        <taxon>Helicobacteraceae</taxon>
        <taxon>Helicobacter</taxon>
    </lineage>
</organism>
<keyword evidence="1" id="KW-0560">Oxidoreductase</keyword>
<comment type="caution">
    <text evidence="2">The sequence shown here is derived from an EMBL/GenBank/DDBJ whole genome shotgun (WGS) entry which is preliminary data.</text>
</comment>
<dbReference type="GO" id="GO:0016491">
    <property type="term" value="F:oxidoreductase activity"/>
    <property type="evidence" value="ECO:0007669"/>
    <property type="project" value="UniProtKB-KW"/>
</dbReference>
<dbReference type="Proteomes" id="UP000257045">
    <property type="component" value="Unassembled WGS sequence"/>
</dbReference>